<dbReference type="SFLD" id="SFLDG01084">
    <property type="entry name" value="Uncharacterised_Radical_SAM_Su"/>
    <property type="match status" value="1"/>
</dbReference>
<dbReference type="AlphaFoldDB" id="A0A7K3MC98"/>
<dbReference type="GO" id="GO:0046872">
    <property type="term" value="F:metal ion binding"/>
    <property type="evidence" value="ECO:0007669"/>
    <property type="project" value="UniProtKB-KW"/>
</dbReference>
<proteinExistence type="predicted"/>
<dbReference type="InterPro" id="IPR007197">
    <property type="entry name" value="rSAM"/>
</dbReference>
<dbReference type="GO" id="GO:0051536">
    <property type="term" value="F:iron-sulfur cluster binding"/>
    <property type="evidence" value="ECO:0007669"/>
    <property type="project" value="UniProtKB-KW"/>
</dbReference>
<dbReference type="CDD" id="cd01335">
    <property type="entry name" value="Radical_SAM"/>
    <property type="match status" value="1"/>
</dbReference>
<dbReference type="PROSITE" id="PS51918">
    <property type="entry name" value="RADICAL_SAM"/>
    <property type="match status" value="1"/>
</dbReference>
<dbReference type="NCBIfam" id="NF038135">
    <property type="entry name" value="rSAM_Rv2578c"/>
    <property type="match status" value="1"/>
</dbReference>
<dbReference type="SUPFAM" id="SSF102114">
    <property type="entry name" value="Radical SAM enzymes"/>
    <property type="match status" value="1"/>
</dbReference>
<sequence>MRWETQSLEIEADGALPGLQRIPGLVRSVTTPDFAGVTFHEVLARSVLNEVPASSDVPFRWTVNPYRGCTHSCRYCFARRTHEWLDFDAGRDFDSEIVVKVNAPELLAREVARKSWSRDHVALGTNTDPYQRAEGRYKLMPGIIRALAGSGTPFSILTKGPLLKRDLPLLVDASATVEVGLAVSIAILDDQLHQSVEPGIPSPRARMSLVRAIREAGFHCSVLLAPVLPWLTDSAEQLDEIVSRLAAAGASRVTMIPLHLRPGARQWFMRWLQDEHPALVPRYQQLYGRGAYVPAGYKEELSARLRPILQRHDLDRRRTVTAAAGFRGTRPARVDEQLSATPVAGQLRLY</sequence>
<dbReference type="PANTHER" id="PTHR43432:SF3">
    <property type="entry name" value="SLR0285 PROTEIN"/>
    <property type="match status" value="1"/>
</dbReference>
<dbReference type="GO" id="GO:0003824">
    <property type="term" value="F:catalytic activity"/>
    <property type="evidence" value="ECO:0007669"/>
    <property type="project" value="InterPro"/>
</dbReference>
<dbReference type="RefSeq" id="WP_162453503.1">
    <property type="nucleotide sequence ID" value="NZ_WLZY01000014.1"/>
</dbReference>
<dbReference type="SFLD" id="SFLDS00029">
    <property type="entry name" value="Radical_SAM"/>
    <property type="match status" value="1"/>
</dbReference>
<evidence type="ECO:0000313" key="6">
    <source>
        <dbReference type="Proteomes" id="UP000460435"/>
    </source>
</evidence>
<dbReference type="InterPro" id="IPR040086">
    <property type="entry name" value="MJ0683-like"/>
</dbReference>
<reference evidence="5 6" key="1">
    <citation type="submission" date="2019-11" db="EMBL/GenBank/DDBJ databases">
        <authorList>
            <person name="Li X.-J."/>
            <person name="Feng X.-M."/>
        </authorList>
    </citation>
    <scope>NUCLEOTIDE SEQUENCE [LARGE SCALE GENOMIC DNA]</scope>
    <source>
        <strain evidence="5 6">XMNu-373</strain>
    </source>
</reference>
<keyword evidence="2" id="KW-0408">Iron</keyword>
<keyword evidence="1" id="KW-0479">Metal-binding</keyword>
<keyword evidence="6" id="KW-1185">Reference proteome</keyword>
<evidence type="ECO:0000256" key="2">
    <source>
        <dbReference type="ARBA" id="ARBA00023004"/>
    </source>
</evidence>
<evidence type="ECO:0000256" key="1">
    <source>
        <dbReference type="ARBA" id="ARBA00022723"/>
    </source>
</evidence>
<dbReference type="Pfam" id="PF04055">
    <property type="entry name" value="Radical_SAM"/>
    <property type="match status" value="1"/>
</dbReference>
<dbReference type="EMBL" id="WLZY01000014">
    <property type="protein sequence ID" value="NDL60800.1"/>
    <property type="molecule type" value="Genomic_DNA"/>
</dbReference>
<dbReference type="Proteomes" id="UP000460435">
    <property type="component" value="Unassembled WGS sequence"/>
</dbReference>
<organism evidence="5 6">
    <name type="scientific">Phytoactinopolyspora mesophila</name>
    <dbReference type="NCBI Taxonomy" id="2650750"/>
    <lineage>
        <taxon>Bacteria</taxon>
        <taxon>Bacillati</taxon>
        <taxon>Actinomycetota</taxon>
        <taxon>Actinomycetes</taxon>
        <taxon>Jiangellales</taxon>
        <taxon>Jiangellaceae</taxon>
        <taxon>Phytoactinopolyspora</taxon>
    </lineage>
</organism>
<keyword evidence="3" id="KW-0411">Iron-sulfur</keyword>
<evidence type="ECO:0000259" key="4">
    <source>
        <dbReference type="PROSITE" id="PS51918"/>
    </source>
</evidence>
<accession>A0A7K3MC98</accession>
<dbReference type="PANTHER" id="PTHR43432">
    <property type="entry name" value="SLR0285 PROTEIN"/>
    <property type="match status" value="1"/>
</dbReference>
<dbReference type="InterPro" id="IPR058240">
    <property type="entry name" value="rSAM_sf"/>
</dbReference>
<evidence type="ECO:0000256" key="3">
    <source>
        <dbReference type="ARBA" id="ARBA00023014"/>
    </source>
</evidence>
<name>A0A7K3MC98_9ACTN</name>
<evidence type="ECO:0000313" key="5">
    <source>
        <dbReference type="EMBL" id="NDL60800.1"/>
    </source>
</evidence>
<protein>
    <submittedName>
        <fullName evidence="5">Radical SAM protein</fullName>
    </submittedName>
</protein>
<feature type="domain" description="Radical SAM core" evidence="4">
    <location>
        <begin position="55"/>
        <end position="304"/>
    </location>
</feature>
<dbReference type="SMART" id="SM00729">
    <property type="entry name" value="Elp3"/>
    <property type="match status" value="1"/>
</dbReference>
<gene>
    <name evidence="5" type="ORF">F7O44_27360</name>
</gene>
<dbReference type="Gene3D" id="3.80.30.30">
    <property type="match status" value="1"/>
</dbReference>
<comment type="caution">
    <text evidence="5">The sequence shown here is derived from an EMBL/GenBank/DDBJ whole genome shotgun (WGS) entry which is preliminary data.</text>
</comment>
<dbReference type="InterPro" id="IPR006638">
    <property type="entry name" value="Elp3/MiaA/NifB-like_rSAM"/>
</dbReference>